<organism evidence="2 3">
    <name type="scientific">Neisseria gonorrhoeae (strain NCCP11945)</name>
    <dbReference type="NCBI Taxonomy" id="521006"/>
    <lineage>
        <taxon>Bacteria</taxon>
        <taxon>Pseudomonadati</taxon>
        <taxon>Pseudomonadota</taxon>
        <taxon>Betaproteobacteria</taxon>
        <taxon>Neisseriales</taxon>
        <taxon>Neisseriaceae</taxon>
        <taxon>Neisseria</taxon>
    </lineage>
</organism>
<gene>
    <name evidence="2" type="ordered locus">NGK_1505</name>
</gene>
<keyword evidence="1" id="KW-1133">Transmembrane helix</keyword>
<evidence type="ECO:0000313" key="2">
    <source>
        <dbReference type="EMBL" id="ACF30163.1"/>
    </source>
</evidence>
<dbReference type="AlphaFoldDB" id="B4RMZ5"/>
<keyword evidence="1" id="KW-0812">Transmembrane</keyword>
<dbReference type="HOGENOM" id="CLU_044847_0_0_4"/>
<dbReference type="EMBL" id="CP001050">
    <property type="protein sequence ID" value="ACF30163.1"/>
    <property type="molecule type" value="Genomic_DNA"/>
</dbReference>
<evidence type="ECO:0008006" key="4">
    <source>
        <dbReference type="Google" id="ProtNLM"/>
    </source>
</evidence>
<reference evidence="2 3" key="1">
    <citation type="journal article" date="2008" name="J. Bacteriol.">
        <title>Complete genome sequence of Neisseria gonorrhoeae NCCP11945.</title>
        <authorList>
            <person name="Chung G.T."/>
            <person name="Yoo J.S."/>
            <person name="Oh H.B."/>
            <person name="Lee Y.S."/>
            <person name="Cha S.H."/>
            <person name="Kim S.J."/>
            <person name="Yoo C.K."/>
        </authorList>
    </citation>
    <scope>NUCLEOTIDE SEQUENCE [LARGE SCALE GENOMIC DNA]</scope>
    <source>
        <strain evidence="2 3">NCCP11945</strain>
    </source>
</reference>
<dbReference type="Proteomes" id="UP000002564">
    <property type="component" value="Chromosome"/>
</dbReference>
<feature type="transmembrane region" description="Helical" evidence="1">
    <location>
        <begin position="78"/>
        <end position="99"/>
    </location>
</feature>
<feature type="transmembrane region" description="Helical" evidence="1">
    <location>
        <begin position="105"/>
        <end position="131"/>
    </location>
</feature>
<sequence length="455" mass="51401">MFFIFRRHFMLNPSRKLVELVRILDEGGFIFSGDPVQATEALRRVDGSTEEKIIRRSEMIDRDRMLRDTLERVRAGSFWLWVVVASMMFTAGFSGTYLLMDNQGLNFFLVLAGVLGMNTLMLAVWLATLFLRVKVGRFFSSPATWFRGKGPVNQAVLRLYADQWRQPSVRWKIGATAHSLWLCTLLGMLVSVLLLLLVRQYTFNWESTLLSNAASVRAVEMLAWLPSKLGFPVPDARAVIEGRLNGNIADARAWSGLLVGSIVCYGILPRLLAWVVCKILLKTSENGLDLEKTYYQAVIRRWQNKITDADTRRETVSAVSPKIVLNDAPKWALMLETEWQDGQWFEGRLAQEWLDKGVAANREQVAALETELKQKPAQLLIGVRAQTVPDRGVLRQIVRLSEAAQGGAVVQLLAEQGLSDDLSEKLEHWRNALTECGAAWLEPDRVAQEGRLKDQ</sequence>
<evidence type="ECO:0000256" key="1">
    <source>
        <dbReference type="SAM" id="Phobius"/>
    </source>
</evidence>
<dbReference type="InterPro" id="IPR021296">
    <property type="entry name" value="DUF2868"/>
</dbReference>
<feature type="transmembrane region" description="Helical" evidence="1">
    <location>
        <begin position="253"/>
        <end position="276"/>
    </location>
</feature>
<name>B4RMZ5_NEIG2</name>
<dbReference type="KEGG" id="ngk:NGK_1505"/>
<protein>
    <recommendedName>
        <fullName evidence="4">DUF2868 domain-containing protein</fullName>
    </recommendedName>
</protein>
<proteinExistence type="predicted"/>
<accession>B4RMZ5</accession>
<dbReference type="Pfam" id="PF11067">
    <property type="entry name" value="DUF2868"/>
    <property type="match status" value="1"/>
</dbReference>
<feature type="transmembrane region" description="Helical" evidence="1">
    <location>
        <begin position="180"/>
        <end position="201"/>
    </location>
</feature>
<keyword evidence="1" id="KW-0472">Membrane</keyword>
<evidence type="ECO:0000313" key="3">
    <source>
        <dbReference type="Proteomes" id="UP000002564"/>
    </source>
</evidence>